<dbReference type="Pfam" id="PF07883">
    <property type="entry name" value="Cupin_2"/>
    <property type="match status" value="1"/>
</dbReference>
<feature type="domain" description="Cupin type-2" evidence="1">
    <location>
        <begin position="40"/>
        <end position="95"/>
    </location>
</feature>
<dbReference type="SUPFAM" id="SSF51182">
    <property type="entry name" value="RmlC-like cupins"/>
    <property type="match status" value="1"/>
</dbReference>
<dbReference type="PANTHER" id="PTHR36114:SF1">
    <property type="entry name" value="16.7 KDA PROTEIN IN WHIE LOCUS"/>
    <property type="match status" value="1"/>
</dbReference>
<dbReference type="EMBL" id="DRBW01000160">
    <property type="protein sequence ID" value="HDM90358.1"/>
    <property type="molecule type" value="Genomic_DNA"/>
</dbReference>
<proteinExistence type="predicted"/>
<dbReference type="InterPro" id="IPR014710">
    <property type="entry name" value="RmlC-like_jellyroll"/>
</dbReference>
<comment type="caution">
    <text evidence="2">The sequence shown here is derived from an EMBL/GenBank/DDBJ whole genome shotgun (WGS) entry which is preliminary data.</text>
</comment>
<reference evidence="2" key="1">
    <citation type="journal article" date="2020" name="mSystems">
        <title>Genome- and Community-Level Interaction Insights into Carbon Utilization and Element Cycling Functions of Hydrothermarchaeota in Hydrothermal Sediment.</title>
        <authorList>
            <person name="Zhou Z."/>
            <person name="Liu Y."/>
            <person name="Xu W."/>
            <person name="Pan J."/>
            <person name="Luo Z.H."/>
            <person name="Li M."/>
        </authorList>
    </citation>
    <scope>NUCLEOTIDE SEQUENCE [LARGE SCALE GENOMIC DNA]</scope>
    <source>
        <strain evidence="2">HyVt-237</strain>
    </source>
</reference>
<accession>A0A7C0XD83</accession>
<dbReference type="Gene3D" id="2.60.120.10">
    <property type="entry name" value="Jelly Rolls"/>
    <property type="match status" value="1"/>
</dbReference>
<dbReference type="InterPro" id="IPR013096">
    <property type="entry name" value="Cupin_2"/>
</dbReference>
<sequence length="111" mass="12560">MLKKVNLLESADSVRKPWVPLQLLQVGDVALRLAWIEGEYRWHLHPNEDEFFLVLKGKIVIETRDESLSLGELEGALVPKGTPHRSKSEGRALVLLVEPVTTNTYGVPYEE</sequence>
<name>A0A7C0XD83_UNCW3</name>
<dbReference type="InterPro" id="IPR052044">
    <property type="entry name" value="PKS_Associated_Protein"/>
</dbReference>
<dbReference type="AlphaFoldDB" id="A0A7C0XD83"/>
<gene>
    <name evidence="2" type="ORF">ENG67_04005</name>
</gene>
<dbReference type="InterPro" id="IPR011051">
    <property type="entry name" value="RmlC_Cupin_sf"/>
</dbReference>
<evidence type="ECO:0000259" key="1">
    <source>
        <dbReference type="Pfam" id="PF07883"/>
    </source>
</evidence>
<dbReference type="PANTHER" id="PTHR36114">
    <property type="entry name" value="16.7 KDA PROTEIN IN WHIE LOCUS"/>
    <property type="match status" value="1"/>
</dbReference>
<dbReference type="Proteomes" id="UP000885931">
    <property type="component" value="Unassembled WGS sequence"/>
</dbReference>
<evidence type="ECO:0000313" key="2">
    <source>
        <dbReference type="EMBL" id="HDM90358.1"/>
    </source>
</evidence>
<organism evidence="2">
    <name type="scientific">candidate division WOR-3 bacterium</name>
    <dbReference type="NCBI Taxonomy" id="2052148"/>
    <lineage>
        <taxon>Bacteria</taxon>
        <taxon>Bacteria division WOR-3</taxon>
    </lineage>
</organism>
<dbReference type="CDD" id="cd02226">
    <property type="entry name" value="cupin_YdbB-like"/>
    <property type="match status" value="1"/>
</dbReference>
<protein>
    <submittedName>
        <fullName evidence="2">Cupin domain-containing protein</fullName>
    </submittedName>
</protein>